<feature type="transmembrane region" description="Helical" evidence="10">
    <location>
        <begin position="14"/>
        <end position="31"/>
    </location>
</feature>
<dbReference type="PANTHER" id="PTHR46206">
    <property type="entry name" value="CYTOCHROME P450"/>
    <property type="match status" value="1"/>
</dbReference>
<dbReference type="GO" id="GO:0016705">
    <property type="term" value="F:oxidoreductase activity, acting on paired donors, with incorporation or reduction of molecular oxygen"/>
    <property type="evidence" value="ECO:0007669"/>
    <property type="project" value="InterPro"/>
</dbReference>
<evidence type="ECO:0000313" key="11">
    <source>
        <dbReference type="EMBL" id="KAE8395950.1"/>
    </source>
</evidence>
<proteinExistence type="inferred from homology"/>
<name>A0A5N7CNU6_PETAA</name>
<comment type="cofactor">
    <cofactor evidence="1 8">
        <name>heme</name>
        <dbReference type="ChEBI" id="CHEBI:30413"/>
    </cofactor>
</comment>
<dbReference type="SUPFAM" id="SSF48264">
    <property type="entry name" value="Cytochrome P450"/>
    <property type="match status" value="1"/>
</dbReference>
<keyword evidence="5 9" id="KW-0560">Oxidoreductase</keyword>
<dbReference type="InterPro" id="IPR001128">
    <property type="entry name" value="Cyt_P450"/>
</dbReference>
<dbReference type="PANTHER" id="PTHR46206:SF2">
    <property type="entry name" value="CYTOCHROME P450 MONOOXYGENASE AUSG-RELATED"/>
    <property type="match status" value="1"/>
</dbReference>
<dbReference type="GO" id="GO:0004497">
    <property type="term" value="F:monooxygenase activity"/>
    <property type="evidence" value="ECO:0007669"/>
    <property type="project" value="UniProtKB-KW"/>
</dbReference>
<dbReference type="PROSITE" id="PS00086">
    <property type="entry name" value="CYTOCHROME_P450"/>
    <property type="match status" value="1"/>
</dbReference>
<dbReference type="GO" id="GO:0005506">
    <property type="term" value="F:iron ion binding"/>
    <property type="evidence" value="ECO:0007669"/>
    <property type="project" value="InterPro"/>
</dbReference>
<dbReference type="GO" id="GO:0020037">
    <property type="term" value="F:heme binding"/>
    <property type="evidence" value="ECO:0007669"/>
    <property type="project" value="InterPro"/>
</dbReference>
<dbReference type="CDD" id="cd11041">
    <property type="entry name" value="CYP503A1-like"/>
    <property type="match status" value="1"/>
</dbReference>
<dbReference type="InterPro" id="IPR036396">
    <property type="entry name" value="Cyt_P450_sf"/>
</dbReference>
<evidence type="ECO:0000256" key="5">
    <source>
        <dbReference type="ARBA" id="ARBA00023002"/>
    </source>
</evidence>
<dbReference type="InterPro" id="IPR017972">
    <property type="entry name" value="Cyt_P450_CS"/>
</dbReference>
<evidence type="ECO:0000256" key="7">
    <source>
        <dbReference type="ARBA" id="ARBA00023033"/>
    </source>
</evidence>
<evidence type="ECO:0000256" key="6">
    <source>
        <dbReference type="ARBA" id="ARBA00023004"/>
    </source>
</evidence>
<protein>
    <submittedName>
        <fullName evidence="11">Cytochrome P450</fullName>
    </submittedName>
</protein>
<evidence type="ECO:0000256" key="8">
    <source>
        <dbReference type="PIRSR" id="PIRSR602403-1"/>
    </source>
</evidence>
<keyword evidence="7 9" id="KW-0503">Monooxygenase</keyword>
<keyword evidence="3 8" id="KW-0349">Heme</keyword>
<accession>A0A5N7CNU6</accession>
<reference evidence="11" key="1">
    <citation type="submission" date="2019-04" db="EMBL/GenBank/DDBJ databases">
        <title>Friends and foes A comparative genomics studyof 23 Aspergillus species from section Flavi.</title>
        <authorList>
            <consortium name="DOE Joint Genome Institute"/>
            <person name="Kjaerbolling I."/>
            <person name="Vesth T."/>
            <person name="Frisvad J.C."/>
            <person name="Nybo J.L."/>
            <person name="Theobald S."/>
            <person name="Kildgaard S."/>
            <person name="Isbrandt T."/>
            <person name="Kuo A."/>
            <person name="Sato A."/>
            <person name="Lyhne E.K."/>
            <person name="Kogle M.E."/>
            <person name="Wiebenga A."/>
            <person name="Kun R.S."/>
            <person name="Lubbers R.J."/>
            <person name="Makela M.R."/>
            <person name="Barry K."/>
            <person name="Chovatia M."/>
            <person name="Clum A."/>
            <person name="Daum C."/>
            <person name="Haridas S."/>
            <person name="He G."/>
            <person name="LaButti K."/>
            <person name="Lipzen A."/>
            <person name="Mondo S."/>
            <person name="Riley R."/>
            <person name="Salamov A."/>
            <person name="Simmons B.A."/>
            <person name="Magnuson J.K."/>
            <person name="Henrissat B."/>
            <person name="Mortensen U.H."/>
            <person name="Larsen T.O."/>
            <person name="Devries R.P."/>
            <person name="Grigoriev I.V."/>
            <person name="Machida M."/>
            <person name="Baker S.E."/>
            <person name="Andersen M.R."/>
        </authorList>
    </citation>
    <scope>NUCLEOTIDE SEQUENCE [LARGE SCALE GENOMIC DNA]</scope>
    <source>
        <strain evidence="11">IBT 14317</strain>
    </source>
</reference>
<keyword evidence="4 8" id="KW-0479">Metal-binding</keyword>
<evidence type="ECO:0000256" key="1">
    <source>
        <dbReference type="ARBA" id="ARBA00001971"/>
    </source>
</evidence>
<keyword evidence="6 8" id="KW-0408">Iron</keyword>
<dbReference type="Pfam" id="PF00067">
    <property type="entry name" value="p450"/>
    <property type="match status" value="1"/>
</dbReference>
<evidence type="ECO:0000256" key="2">
    <source>
        <dbReference type="ARBA" id="ARBA00010617"/>
    </source>
</evidence>
<dbReference type="Gene3D" id="1.10.630.10">
    <property type="entry name" value="Cytochrome P450"/>
    <property type="match status" value="1"/>
</dbReference>
<dbReference type="InterPro" id="IPR002403">
    <property type="entry name" value="Cyt_P450_E_grp-IV"/>
</dbReference>
<keyword evidence="10" id="KW-1133">Transmembrane helix</keyword>
<evidence type="ECO:0000256" key="9">
    <source>
        <dbReference type="RuleBase" id="RU000461"/>
    </source>
</evidence>
<evidence type="ECO:0000256" key="4">
    <source>
        <dbReference type="ARBA" id="ARBA00022723"/>
    </source>
</evidence>
<organism evidence="11">
    <name type="scientific">Petromyces alliaceus</name>
    <name type="common">Aspergillus alliaceus</name>
    <dbReference type="NCBI Taxonomy" id="209559"/>
    <lineage>
        <taxon>Eukaryota</taxon>
        <taxon>Fungi</taxon>
        <taxon>Dikarya</taxon>
        <taxon>Ascomycota</taxon>
        <taxon>Pezizomycotina</taxon>
        <taxon>Eurotiomycetes</taxon>
        <taxon>Eurotiomycetidae</taxon>
        <taxon>Eurotiales</taxon>
        <taxon>Aspergillaceae</taxon>
        <taxon>Aspergillus</taxon>
        <taxon>Aspergillus subgen. Circumdati</taxon>
    </lineage>
</organism>
<evidence type="ECO:0000256" key="3">
    <source>
        <dbReference type="ARBA" id="ARBA00022617"/>
    </source>
</evidence>
<dbReference type="EMBL" id="ML735216">
    <property type="protein sequence ID" value="KAE8395950.1"/>
    <property type="molecule type" value="Genomic_DNA"/>
</dbReference>
<keyword evidence="10" id="KW-0472">Membrane</keyword>
<dbReference type="GO" id="GO:0019748">
    <property type="term" value="P:secondary metabolic process"/>
    <property type="evidence" value="ECO:0007669"/>
    <property type="project" value="UniProtKB-ARBA"/>
</dbReference>
<keyword evidence="10" id="KW-0812">Transmembrane</keyword>
<dbReference type="OrthoDB" id="1844152at2759"/>
<comment type="similarity">
    <text evidence="2 9">Belongs to the cytochrome P450 family.</text>
</comment>
<gene>
    <name evidence="11" type="ORF">BDV23DRAFT_192904</name>
</gene>
<dbReference type="AlphaFoldDB" id="A0A5N7CNU6"/>
<dbReference type="Proteomes" id="UP000326877">
    <property type="component" value="Unassembled WGS sequence"/>
</dbReference>
<sequence>MLLNLFERALAKNLIYLVFPLTLTAIALLICSPKSKFPLINDKKPLEIRFTNARKRFLANAHNIIRAGLAKGPVSRIVTENGYMVLLDAKYANEIRSHDVLSFGHFIEEDFHTNVAGFEPFRQGSKDDDIFQDAVRTRLTQSLGNVTQPLVDEAVIALKTNWTDDTNWHTFCLKSSILNIVAQLSSRVFLGEQICRNPDWLRITVAYTVDSFMAARDLSKWPKVFRPIVARLLPSCRKIRSQLLEAQAIIQPVIENRRRDKDAAIRAERTPKRYADAMQWMEEAAKGRPYEPAFAQMSFSLAAIHTTTDMLTQVLFDLCGRHELIQALREEVITVIQDEGWKKPTLYKLKLMDSVLKESQRLKPIGLVSMRRKAMADLKLSDGTHISQGTLLFVSSERMWDPEIYPNPLEFDGYRFLKLRSVPGHETSSQAVAPSPEHMGFGFGRHACPGRFFAINEVKIALCHILLKYDFKLVGESIPRARKEGIQWNADPTTEIAIRRRQEEIVL</sequence>
<dbReference type="PRINTS" id="PR00465">
    <property type="entry name" value="EP450IV"/>
</dbReference>
<feature type="binding site" description="axial binding residue" evidence="8">
    <location>
        <position position="448"/>
    </location>
    <ligand>
        <name>heme</name>
        <dbReference type="ChEBI" id="CHEBI:30413"/>
    </ligand>
    <ligandPart>
        <name>Fe</name>
        <dbReference type="ChEBI" id="CHEBI:18248"/>
    </ligandPart>
</feature>
<dbReference type="PRINTS" id="PR00385">
    <property type="entry name" value="P450"/>
</dbReference>
<evidence type="ECO:0000256" key="10">
    <source>
        <dbReference type="SAM" id="Phobius"/>
    </source>
</evidence>